<evidence type="ECO:0000313" key="9">
    <source>
        <dbReference type="EMBL" id="WCR06578.1"/>
    </source>
</evidence>
<dbReference type="Proteomes" id="UP001219349">
    <property type="component" value="Chromosome"/>
</dbReference>
<evidence type="ECO:0000256" key="7">
    <source>
        <dbReference type="PIRNR" id="PIRNR002744"/>
    </source>
</evidence>
<sequence>MQESRDPNDTGSDFALETRTIGPIPENERFGSVRDLFGIWFGMNMSPLTVVTGALATLGLGLPIGWAILAIVLGNVVGGVVMALHAAQGPQLGVPQLLQARGQFGMYGAAIIAVLAVGMFIGFFASNLVIIAQAFGSILPDVDSTLVLILATLTSLIVASIGYKVLRWVTIASALIVGSLVALSFLWIFVINDTATYDWSGGQFTLPGFLSMFAIGAVWQIAYSPYVSDYSRYMPADTGAKGAFWGTYGGCVTSSVLLMVLGASVGAITRSEDTMSALNSLIGSAGPVVLLGFALATAAYNSVNTYCSALCALSVAETFRPGWMPGLTSRLVVTVAIHICGLAIALAAQSNFLAFFYDFITWMLYILIPWSAINLVDYYVVRRGHYAVNEFFIPGGGRYGNWNVVALTLYVIGVAVQLPFVATGAYTGFLVDDLGGVDIAWIVGLIVSGGAYYLIARRSAPQQDHEQPSLQTGEVAK</sequence>
<keyword evidence="10" id="KW-1185">Reference proteome</keyword>
<feature type="transmembrane region" description="Helical" evidence="8">
    <location>
        <begin position="67"/>
        <end position="87"/>
    </location>
</feature>
<dbReference type="PANTHER" id="PTHR31806:SF1">
    <property type="entry name" value="PURINE-CYTOSINE PERMEASE FCY2-RELATED"/>
    <property type="match status" value="1"/>
</dbReference>
<keyword evidence="5 8" id="KW-1133">Transmembrane helix</keyword>
<feature type="transmembrane region" description="Helical" evidence="8">
    <location>
        <begin position="243"/>
        <end position="265"/>
    </location>
</feature>
<feature type="transmembrane region" description="Helical" evidence="8">
    <location>
        <begin position="331"/>
        <end position="356"/>
    </location>
</feature>
<evidence type="ECO:0000256" key="6">
    <source>
        <dbReference type="ARBA" id="ARBA00023136"/>
    </source>
</evidence>
<evidence type="ECO:0000256" key="5">
    <source>
        <dbReference type="ARBA" id="ARBA00022989"/>
    </source>
</evidence>
<feature type="transmembrane region" description="Helical" evidence="8">
    <location>
        <begin position="37"/>
        <end position="60"/>
    </location>
</feature>
<feature type="transmembrane region" description="Helical" evidence="8">
    <location>
        <begin position="402"/>
        <end position="422"/>
    </location>
</feature>
<keyword evidence="3 7" id="KW-0813">Transport</keyword>
<evidence type="ECO:0000256" key="4">
    <source>
        <dbReference type="ARBA" id="ARBA00022692"/>
    </source>
</evidence>
<dbReference type="PANTHER" id="PTHR31806">
    <property type="entry name" value="PURINE-CYTOSINE PERMEASE FCY2-RELATED"/>
    <property type="match status" value="1"/>
</dbReference>
<comment type="subcellular location">
    <subcellularLocation>
        <location evidence="1">Membrane</location>
        <topology evidence="1">Multi-pass membrane protein</topology>
    </subcellularLocation>
</comment>
<dbReference type="InterPro" id="IPR026030">
    <property type="entry name" value="Pur-cyt_permease_Fcy2/21/22"/>
</dbReference>
<feature type="transmembrane region" description="Helical" evidence="8">
    <location>
        <begin position="204"/>
        <end position="223"/>
    </location>
</feature>
<name>A0ABY7SJ26_9RHOB</name>
<evidence type="ECO:0000256" key="2">
    <source>
        <dbReference type="ARBA" id="ARBA00008974"/>
    </source>
</evidence>
<reference evidence="9 10" key="1">
    <citation type="submission" date="2021-01" db="EMBL/GenBank/DDBJ databases">
        <title>Biogeographic distribution of Paracoccus.</title>
        <authorList>
            <person name="Hollensteiner J."/>
            <person name="Leineberger J."/>
            <person name="Brinkhoff T."/>
            <person name="Daniel R."/>
        </authorList>
    </citation>
    <scope>NUCLEOTIDE SEQUENCE [LARGE SCALE GENOMIC DNA]</scope>
    <source>
        <strain evidence="9 10">KCTC 22803</strain>
    </source>
</reference>
<dbReference type="RefSeq" id="WP_271885619.1">
    <property type="nucleotide sequence ID" value="NZ_CP067136.1"/>
</dbReference>
<evidence type="ECO:0000256" key="1">
    <source>
        <dbReference type="ARBA" id="ARBA00004141"/>
    </source>
</evidence>
<protein>
    <submittedName>
        <fullName evidence="9">Cytosine permease</fullName>
    </submittedName>
</protein>
<feature type="transmembrane region" description="Helical" evidence="8">
    <location>
        <begin position="169"/>
        <end position="192"/>
    </location>
</feature>
<dbReference type="EMBL" id="CP067136">
    <property type="protein sequence ID" value="WCR06578.1"/>
    <property type="molecule type" value="Genomic_DNA"/>
</dbReference>
<feature type="transmembrane region" description="Helical" evidence="8">
    <location>
        <begin position="277"/>
        <end position="297"/>
    </location>
</feature>
<feature type="transmembrane region" description="Helical" evidence="8">
    <location>
        <begin position="107"/>
        <end position="132"/>
    </location>
</feature>
<keyword evidence="6 7" id="KW-0472">Membrane</keyword>
<gene>
    <name evidence="9" type="ORF">JHX87_13975</name>
</gene>
<evidence type="ECO:0000313" key="10">
    <source>
        <dbReference type="Proteomes" id="UP001219349"/>
    </source>
</evidence>
<proteinExistence type="inferred from homology"/>
<dbReference type="PIRSF" id="PIRSF002744">
    <property type="entry name" value="Pur-cyt_permease"/>
    <property type="match status" value="1"/>
</dbReference>
<feature type="transmembrane region" description="Helical" evidence="8">
    <location>
        <begin position="144"/>
        <end position="163"/>
    </location>
</feature>
<comment type="similarity">
    <text evidence="2 7">Belongs to the purine-cytosine permease (2.A.39) family.</text>
</comment>
<feature type="transmembrane region" description="Helical" evidence="8">
    <location>
        <begin position="434"/>
        <end position="455"/>
    </location>
</feature>
<organism evidence="9 10">
    <name type="scientific">Paracoccus fistulariae</name>
    <dbReference type="NCBI Taxonomy" id="658446"/>
    <lineage>
        <taxon>Bacteria</taxon>
        <taxon>Pseudomonadati</taxon>
        <taxon>Pseudomonadota</taxon>
        <taxon>Alphaproteobacteria</taxon>
        <taxon>Rhodobacterales</taxon>
        <taxon>Paracoccaceae</taxon>
        <taxon>Paracoccus</taxon>
    </lineage>
</organism>
<feature type="transmembrane region" description="Helical" evidence="8">
    <location>
        <begin position="362"/>
        <end position="381"/>
    </location>
</feature>
<dbReference type="Gene3D" id="1.10.4160.10">
    <property type="entry name" value="Hydantoin permease"/>
    <property type="match status" value="1"/>
</dbReference>
<keyword evidence="4 8" id="KW-0812">Transmembrane</keyword>
<dbReference type="InterPro" id="IPR001248">
    <property type="entry name" value="Pur-cyt_permease"/>
</dbReference>
<evidence type="ECO:0000256" key="8">
    <source>
        <dbReference type="SAM" id="Phobius"/>
    </source>
</evidence>
<dbReference type="Pfam" id="PF02133">
    <property type="entry name" value="Transp_cyt_pur"/>
    <property type="match status" value="1"/>
</dbReference>
<accession>A0ABY7SJ26</accession>
<evidence type="ECO:0000256" key="3">
    <source>
        <dbReference type="ARBA" id="ARBA00022448"/>
    </source>
</evidence>